<accession>A0A0C1ZDU2</accession>
<comment type="caution">
    <text evidence="1">The sequence shown here is derived from an EMBL/GenBank/DDBJ whole genome shotgun (WGS) entry which is preliminary data.</text>
</comment>
<proteinExistence type="predicted"/>
<dbReference type="EMBL" id="JMCC02000047">
    <property type="protein sequence ID" value="KIG15814.1"/>
    <property type="molecule type" value="Genomic_DNA"/>
</dbReference>
<dbReference type="AlphaFoldDB" id="A0A0C1ZDU2"/>
<dbReference type="Proteomes" id="UP000031599">
    <property type="component" value="Unassembled WGS sequence"/>
</dbReference>
<reference evidence="1 2" key="1">
    <citation type="submission" date="2014-12" db="EMBL/GenBank/DDBJ databases">
        <title>Genome assembly of Enhygromyxa salina DSM 15201.</title>
        <authorList>
            <person name="Sharma G."/>
            <person name="Subramanian S."/>
        </authorList>
    </citation>
    <scope>NUCLEOTIDE SEQUENCE [LARGE SCALE GENOMIC DNA]</scope>
    <source>
        <strain evidence="1 2">DSM 15201</strain>
    </source>
</reference>
<evidence type="ECO:0000313" key="2">
    <source>
        <dbReference type="Proteomes" id="UP000031599"/>
    </source>
</evidence>
<evidence type="ECO:0000313" key="1">
    <source>
        <dbReference type="EMBL" id="KIG15814.1"/>
    </source>
</evidence>
<sequence>MRNNTMQNMNKKISLDDVIAQLRNSKMERVVDAGRIKGGQAPTTQDGCHCTCGNTPALA</sequence>
<gene>
    <name evidence="1" type="ORF">DB30_05232</name>
</gene>
<organism evidence="1 2">
    <name type="scientific">Enhygromyxa salina</name>
    <dbReference type="NCBI Taxonomy" id="215803"/>
    <lineage>
        <taxon>Bacteria</taxon>
        <taxon>Pseudomonadati</taxon>
        <taxon>Myxococcota</taxon>
        <taxon>Polyangia</taxon>
        <taxon>Nannocystales</taxon>
        <taxon>Nannocystaceae</taxon>
        <taxon>Enhygromyxa</taxon>
    </lineage>
</organism>
<dbReference type="RefSeq" id="WP_052550921.1">
    <property type="nucleotide sequence ID" value="NZ_JMCC02000047.1"/>
</dbReference>
<protein>
    <submittedName>
        <fullName evidence="1">Uncharacterized protein</fullName>
    </submittedName>
</protein>
<name>A0A0C1ZDU2_9BACT</name>